<keyword evidence="7" id="KW-1185">Reference proteome</keyword>
<keyword evidence="2 4" id="KW-1133">Transmembrane helix</keyword>
<keyword evidence="1 4" id="KW-0812">Transmembrane</keyword>
<accession>A0AAE9XRH2</accession>
<dbReference type="PROSITE" id="PS51503">
    <property type="entry name" value="HIG1"/>
    <property type="match status" value="1"/>
</dbReference>
<evidence type="ECO:0000256" key="3">
    <source>
        <dbReference type="ARBA" id="ARBA00023136"/>
    </source>
</evidence>
<dbReference type="AlphaFoldDB" id="A0AAE9XRH2"/>
<dbReference type="Pfam" id="PF04588">
    <property type="entry name" value="HIG_1_N"/>
    <property type="match status" value="1"/>
</dbReference>
<dbReference type="Proteomes" id="UP001217500">
    <property type="component" value="Chromosome"/>
</dbReference>
<evidence type="ECO:0000256" key="1">
    <source>
        <dbReference type="ARBA" id="ARBA00022692"/>
    </source>
</evidence>
<feature type="transmembrane region" description="Helical" evidence="4">
    <location>
        <begin position="45"/>
        <end position="64"/>
    </location>
</feature>
<dbReference type="KEGG" id="gso:PH603_04260"/>
<sequence>MKFLIILALIFALITLGILIFGVTAMAKGGDFNKKYGNKLMQARVASQGITILLLFIVALMASAG</sequence>
<reference evidence="6" key="1">
    <citation type="submission" date="2023-01" db="EMBL/GenBank/DDBJ databases">
        <title>The genome sequence of Kordiimonadaceae bacterium 6D33.</title>
        <authorList>
            <person name="Liu Y."/>
        </authorList>
    </citation>
    <scope>NUCLEOTIDE SEQUENCE</scope>
    <source>
        <strain evidence="6">6D33</strain>
    </source>
</reference>
<protein>
    <submittedName>
        <fullName evidence="6">HIG1 domain-containing protein</fullName>
    </submittedName>
</protein>
<keyword evidence="3 4" id="KW-0472">Membrane</keyword>
<evidence type="ECO:0000256" key="4">
    <source>
        <dbReference type="SAM" id="Phobius"/>
    </source>
</evidence>
<dbReference type="RefSeq" id="WP_289504714.1">
    <property type="nucleotide sequence ID" value="NZ_CP116805.1"/>
</dbReference>
<proteinExistence type="predicted"/>
<evidence type="ECO:0000259" key="5">
    <source>
        <dbReference type="PROSITE" id="PS51503"/>
    </source>
</evidence>
<dbReference type="Gene3D" id="6.10.140.1320">
    <property type="match status" value="1"/>
</dbReference>
<feature type="domain" description="HIG1" evidence="5">
    <location>
        <begin position="1"/>
        <end position="65"/>
    </location>
</feature>
<gene>
    <name evidence="6" type="ORF">PH603_04260</name>
</gene>
<evidence type="ECO:0000313" key="7">
    <source>
        <dbReference type="Proteomes" id="UP001217500"/>
    </source>
</evidence>
<name>A0AAE9XRH2_9PROT</name>
<dbReference type="InterPro" id="IPR007667">
    <property type="entry name" value="Hypoxia_induced_domain"/>
</dbReference>
<evidence type="ECO:0000313" key="6">
    <source>
        <dbReference type="EMBL" id="WCL54971.1"/>
    </source>
</evidence>
<organism evidence="6 7">
    <name type="scientific">Gimibacter soli</name>
    <dbReference type="NCBI Taxonomy" id="3024400"/>
    <lineage>
        <taxon>Bacteria</taxon>
        <taxon>Pseudomonadati</taxon>
        <taxon>Pseudomonadota</taxon>
        <taxon>Alphaproteobacteria</taxon>
        <taxon>Kordiimonadales</taxon>
        <taxon>Temperatibacteraceae</taxon>
        <taxon>Gimibacter</taxon>
    </lineage>
</organism>
<evidence type="ECO:0000256" key="2">
    <source>
        <dbReference type="ARBA" id="ARBA00022989"/>
    </source>
</evidence>
<dbReference type="EMBL" id="CP116805">
    <property type="protein sequence ID" value="WCL54971.1"/>
    <property type="molecule type" value="Genomic_DNA"/>
</dbReference>